<reference evidence="4" key="1">
    <citation type="submission" date="2021-02" db="EMBL/GenBank/DDBJ databases">
        <title>Sulfurospirillum tamanensis sp. nov.</title>
        <authorList>
            <person name="Merkel A.Y."/>
        </authorList>
    </citation>
    <scope>NUCLEOTIDE SEQUENCE [LARGE SCALE GENOMIC DNA]</scope>
    <source>
        <strain evidence="4">T05b</strain>
    </source>
</reference>
<dbReference type="PANTHER" id="PTHR45947:SF3">
    <property type="entry name" value="SULFOQUINOVOSYL TRANSFERASE SQD2"/>
    <property type="match status" value="1"/>
</dbReference>
<evidence type="ECO:0000313" key="4">
    <source>
        <dbReference type="Proteomes" id="UP000703590"/>
    </source>
</evidence>
<dbReference type="PANTHER" id="PTHR45947">
    <property type="entry name" value="SULFOQUINOVOSYL TRANSFERASE SQD2"/>
    <property type="match status" value="1"/>
</dbReference>
<dbReference type="Proteomes" id="UP000703590">
    <property type="component" value="Unassembled WGS sequence"/>
</dbReference>
<protein>
    <submittedName>
        <fullName evidence="3">Glycosyltransferase</fullName>
    </submittedName>
</protein>
<proteinExistence type="predicted"/>
<sequence>MKILLFTDTLCDTNGVSRFLQDLGTHCPAFHLVTATRKSCNLPFKNWTNLPVRLRLAMPFYPQLDLSFPSYAHAKTLFETFDPDLVHVSTPGPVGLLGRALARKYHKPLAGVYHTDFPSYVHNNLPLWGLKRLTQMSMRWFYKPFSLLFARSQSEIPKLQPLLHKTLTLFKAGVDTQVFTPLALPKEARLTLLYVGRISPEKNIGFLWEVWEILQNLLGPQAVQLWCVGECTHPLLRTQGEALGVHFLGKQPKEALPALYAKAHLFVFPSLTETLGQVVLESLSCGTPVVVSDQGGPRTILASTTRPCGLILSTRFSSTWAHAIKSLLLNEPRLSAMAEAARAENYDIKTSVEDFLAVHVRMRKEEAEPEGSTKEEG</sequence>
<comment type="caution">
    <text evidence="3">The sequence shown here is derived from an EMBL/GenBank/DDBJ whole genome shotgun (WGS) entry which is preliminary data.</text>
</comment>
<organism evidence="3 4">
    <name type="scientific">Sulfurospirillum tamanense</name>
    <dbReference type="NCBI Taxonomy" id="2813362"/>
    <lineage>
        <taxon>Bacteria</taxon>
        <taxon>Pseudomonadati</taxon>
        <taxon>Campylobacterota</taxon>
        <taxon>Epsilonproteobacteria</taxon>
        <taxon>Campylobacterales</taxon>
        <taxon>Sulfurospirillaceae</taxon>
        <taxon>Sulfurospirillum</taxon>
    </lineage>
</organism>
<reference evidence="3 4" key="3">
    <citation type="submission" date="2021-02" db="EMBL/GenBank/DDBJ databases">
        <authorList>
            <person name="Merkel A.Y."/>
        </authorList>
    </citation>
    <scope>NUCLEOTIDE SEQUENCE [LARGE SCALE GENOMIC DNA]</scope>
    <source>
        <strain evidence="3 4">T05b</strain>
    </source>
</reference>
<accession>A0ABS2WTF8</accession>
<dbReference type="SUPFAM" id="SSF53756">
    <property type="entry name" value="UDP-Glycosyltransferase/glycogen phosphorylase"/>
    <property type="match status" value="1"/>
</dbReference>
<evidence type="ECO:0000259" key="2">
    <source>
        <dbReference type="Pfam" id="PF13439"/>
    </source>
</evidence>
<dbReference type="Pfam" id="PF13439">
    <property type="entry name" value="Glyco_transf_4"/>
    <property type="match status" value="1"/>
</dbReference>
<keyword evidence="4" id="KW-1185">Reference proteome</keyword>
<name>A0ABS2WTF8_9BACT</name>
<dbReference type="Gene3D" id="3.40.50.2000">
    <property type="entry name" value="Glycogen Phosphorylase B"/>
    <property type="match status" value="2"/>
</dbReference>
<dbReference type="EMBL" id="JAFHKK010000020">
    <property type="protein sequence ID" value="MBN2964951.1"/>
    <property type="molecule type" value="Genomic_DNA"/>
</dbReference>
<dbReference type="InterPro" id="IPR001296">
    <property type="entry name" value="Glyco_trans_1"/>
</dbReference>
<feature type="domain" description="Glycosyltransferase subfamily 4-like N-terminal" evidence="2">
    <location>
        <begin position="14"/>
        <end position="176"/>
    </location>
</feature>
<evidence type="ECO:0000313" key="3">
    <source>
        <dbReference type="EMBL" id="MBN2964951.1"/>
    </source>
</evidence>
<dbReference type="RefSeq" id="WP_205459501.1">
    <property type="nucleotide sequence ID" value="NZ_JAFHKK010000020.1"/>
</dbReference>
<dbReference type="Pfam" id="PF00534">
    <property type="entry name" value="Glycos_transf_1"/>
    <property type="match status" value="1"/>
</dbReference>
<evidence type="ECO:0000259" key="1">
    <source>
        <dbReference type="Pfam" id="PF00534"/>
    </source>
</evidence>
<dbReference type="InterPro" id="IPR050194">
    <property type="entry name" value="Glycosyltransferase_grp1"/>
</dbReference>
<reference evidence="3 4" key="2">
    <citation type="submission" date="2021-02" db="EMBL/GenBank/DDBJ databases">
        <title>Sulfurospirillum tamanensis sp. nov.</title>
        <authorList>
            <person name="Frolova A."/>
            <person name="Merkel A."/>
            <person name="Slobodkin A."/>
        </authorList>
    </citation>
    <scope>NUCLEOTIDE SEQUENCE [LARGE SCALE GENOMIC DNA]</scope>
    <source>
        <strain evidence="3 4">T05b</strain>
    </source>
</reference>
<dbReference type="InterPro" id="IPR028098">
    <property type="entry name" value="Glyco_trans_4-like_N"/>
</dbReference>
<gene>
    <name evidence="3" type="ORF">JWV37_09185</name>
</gene>
<feature type="domain" description="Glycosyl transferase family 1" evidence="1">
    <location>
        <begin position="187"/>
        <end position="343"/>
    </location>
</feature>